<comment type="caution">
    <text evidence="15">The sequence shown here is derived from an EMBL/GenBank/DDBJ whole genome shotgun (WGS) entry which is preliminary data.</text>
</comment>
<evidence type="ECO:0000313" key="16">
    <source>
        <dbReference type="Proteomes" id="UP000440578"/>
    </source>
</evidence>
<dbReference type="PROSITE" id="PS50195">
    <property type="entry name" value="PX"/>
    <property type="match status" value="1"/>
</dbReference>
<evidence type="ECO:0000313" key="15">
    <source>
        <dbReference type="EMBL" id="KAF0289286.1"/>
    </source>
</evidence>
<evidence type="ECO:0000256" key="6">
    <source>
        <dbReference type="ARBA" id="ARBA00022490"/>
    </source>
</evidence>
<comment type="similarity">
    <text evidence="3">Belongs to the sorting nexin family.</text>
</comment>
<gene>
    <name evidence="15" type="primary">snx17</name>
    <name evidence="15" type="ORF">FJT64_001313</name>
</gene>
<dbReference type="GO" id="GO:0005769">
    <property type="term" value="C:early endosome"/>
    <property type="evidence" value="ECO:0007669"/>
    <property type="project" value="UniProtKB-SubCell"/>
</dbReference>
<keyword evidence="10" id="KW-0472">Membrane</keyword>
<dbReference type="Pfam" id="PF00787">
    <property type="entry name" value="PX"/>
    <property type="match status" value="1"/>
</dbReference>
<feature type="domain" description="Ras-associating" evidence="14">
    <location>
        <begin position="114"/>
        <end position="205"/>
    </location>
</feature>
<comment type="subcellular location">
    <subcellularLocation>
        <location evidence="1">Cytoplasmic vesicle membrane</location>
        <topology evidence="1">Peripheral membrane protein</topology>
        <orientation evidence="1">Cytoplasmic side</orientation>
    </subcellularLocation>
    <subcellularLocation>
        <location evidence="2">Early endosome</location>
    </subcellularLocation>
</comment>
<dbReference type="GO" id="GO:0030659">
    <property type="term" value="C:cytoplasmic vesicle membrane"/>
    <property type="evidence" value="ECO:0007669"/>
    <property type="project" value="UniProtKB-SubCell"/>
</dbReference>
<dbReference type="OrthoDB" id="5772781at2759"/>
<dbReference type="SMART" id="SM00312">
    <property type="entry name" value="PX"/>
    <property type="match status" value="1"/>
</dbReference>
<dbReference type="CDD" id="cd06885">
    <property type="entry name" value="PX_SNX17_31"/>
    <property type="match status" value="1"/>
</dbReference>
<dbReference type="Pfam" id="PF21273">
    <property type="entry name" value="SNX17-27-31_F1_FERM"/>
    <property type="match status" value="1"/>
</dbReference>
<accession>A0A6A4V3S1</accession>
<evidence type="ECO:0000256" key="7">
    <source>
        <dbReference type="ARBA" id="ARBA00022753"/>
    </source>
</evidence>
<organism evidence="15 16">
    <name type="scientific">Amphibalanus amphitrite</name>
    <name type="common">Striped barnacle</name>
    <name type="synonym">Balanus amphitrite</name>
    <dbReference type="NCBI Taxonomy" id="1232801"/>
    <lineage>
        <taxon>Eukaryota</taxon>
        <taxon>Metazoa</taxon>
        <taxon>Ecdysozoa</taxon>
        <taxon>Arthropoda</taxon>
        <taxon>Crustacea</taxon>
        <taxon>Multicrustacea</taxon>
        <taxon>Cirripedia</taxon>
        <taxon>Thoracica</taxon>
        <taxon>Thoracicalcarea</taxon>
        <taxon>Balanomorpha</taxon>
        <taxon>Balanoidea</taxon>
        <taxon>Balanidae</taxon>
        <taxon>Amphibalaninae</taxon>
        <taxon>Amphibalanus</taxon>
    </lineage>
</organism>
<evidence type="ECO:0000256" key="10">
    <source>
        <dbReference type="ARBA" id="ARBA00023136"/>
    </source>
</evidence>
<evidence type="ECO:0000256" key="11">
    <source>
        <dbReference type="ARBA" id="ARBA00023329"/>
    </source>
</evidence>
<dbReference type="EMBL" id="VIIS01002042">
    <property type="protein sequence ID" value="KAF0289286.1"/>
    <property type="molecule type" value="Genomic_DNA"/>
</dbReference>
<keyword evidence="5" id="KW-0813">Transport</keyword>
<keyword evidence="7" id="KW-0967">Endosome</keyword>
<feature type="domain" description="PX" evidence="13">
    <location>
        <begin position="1"/>
        <end position="108"/>
    </location>
</feature>
<dbReference type="GO" id="GO:0032456">
    <property type="term" value="P:endocytic recycling"/>
    <property type="evidence" value="ECO:0007669"/>
    <property type="project" value="TreeGrafter"/>
</dbReference>
<dbReference type="InterPro" id="IPR037836">
    <property type="entry name" value="SNX17_FERM-like_dom"/>
</dbReference>
<dbReference type="Gene3D" id="1.20.80.60">
    <property type="match status" value="1"/>
</dbReference>
<evidence type="ECO:0000256" key="2">
    <source>
        <dbReference type="ARBA" id="ARBA00004412"/>
    </source>
</evidence>
<dbReference type="InterPro" id="IPR011993">
    <property type="entry name" value="PH-like_dom_sf"/>
</dbReference>
<evidence type="ECO:0000256" key="12">
    <source>
        <dbReference type="ARBA" id="ARBA00045612"/>
    </source>
</evidence>
<keyword evidence="16" id="KW-1185">Reference proteome</keyword>
<dbReference type="FunFam" id="1.20.80.60:FF:000001">
    <property type="entry name" value="Sorting nexin-17 isoform1"/>
    <property type="match status" value="1"/>
</dbReference>
<dbReference type="Pfam" id="PF21271">
    <property type="entry name" value="SNX17-31_F2_FERM"/>
    <property type="match status" value="1"/>
</dbReference>
<dbReference type="InterPro" id="IPR048767">
    <property type="entry name" value="SNX17-31_FERM_F2"/>
</dbReference>
<dbReference type="SUPFAM" id="SSF64268">
    <property type="entry name" value="PX domain"/>
    <property type="match status" value="1"/>
</dbReference>
<dbReference type="InterPro" id="IPR028666">
    <property type="entry name" value="SNX17_FERM_N"/>
</dbReference>
<evidence type="ECO:0000259" key="13">
    <source>
        <dbReference type="PROSITE" id="PS50195"/>
    </source>
</evidence>
<dbReference type="Gene3D" id="2.30.29.30">
    <property type="entry name" value="Pleckstrin-homology domain (PH domain)/Phosphotyrosine-binding domain (PTB)"/>
    <property type="match status" value="1"/>
</dbReference>
<dbReference type="InterPro" id="IPR048763">
    <property type="entry name" value="SNX17-31_FERM_F1"/>
</dbReference>
<keyword evidence="9" id="KW-0446">Lipid-binding</keyword>
<proteinExistence type="inferred from homology"/>
<dbReference type="Gene3D" id="3.10.20.90">
    <property type="entry name" value="Phosphatidylinositol 3-kinase Catalytic Subunit, Chain A, domain 1"/>
    <property type="match status" value="1"/>
</dbReference>
<dbReference type="FunFam" id="2.30.29.30:FF:000145">
    <property type="entry name" value="Sorting nexin-17 isoform1"/>
    <property type="match status" value="1"/>
</dbReference>
<keyword evidence="6" id="KW-0963">Cytoplasm</keyword>
<dbReference type="FunFam" id="3.30.1520.10:FF:000008">
    <property type="entry name" value="Sorting nexin-17 isoform1"/>
    <property type="match status" value="1"/>
</dbReference>
<name>A0A6A4V3S1_AMPAM</name>
<dbReference type="InterPro" id="IPR001683">
    <property type="entry name" value="PX_dom"/>
</dbReference>
<dbReference type="PANTHER" id="PTHR12431">
    <property type="entry name" value="SORTING NEXIN 17 AND 27"/>
    <property type="match status" value="1"/>
</dbReference>
<evidence type="ECO:0000256" key="1">
    <source>
        <dbReference type="ARBA" id="ARBA00004180"/>
    </source>
</evidence>
<dbReference type="Proteomes" id="UP000440578">
    <property type="component" value="Unassembled WGS sequence"/>
</dbReference>
<comment type="function">
    <text evidence="12">Critical regulator of endosomal recycling of numerous surface proteins, including integrins, signaling receptor and channels. Binds to NPxY sequences in the cytoplasmic tails of target cargos. Associates with retriever and CCC complexes to prevent lysosomal degradation and promote cell surface recycling of numerous cargos such as integrins ITGB1, ITGB5 and their associated alpha subunits. Also required for maintenance of normal cell surface levels of APP and LRP1. Interacts with membranes containing phosphatidylinositol 3-phosphate (PtdIns(3P)).</text>
</comment>
<evidence type="ECO:0000256" key="9">
    <source>
        <dbReference type="ARBA" id="ARBA00023121"/>
    </source>
</evidence>
<dbReference type="CDD" id="cd13337">
    <property type="entry name" value="FERM-like_C_SNX17"/>
    <property type="match status" value="1"/>
</dbReference>
<dbReference type="GO" id="GO:0007165">
    <property type="term" value="P:signal transduction"/>
    <property type="evidence" value="ECO:0007669"/>
    <property type="project" value="InterPro"/>
</dbReference>
<dbReference type="PROSITE" id="PS50200">
    <property type="entry name" value="RA"/>
    <property type="match status" value="1"/>
</dbReference>
<evidence type="ECO:0000256" key="3">
    <source>
        <dbReference type="ARBA" id="ARBA00010883"/>
    </source>
</evidence>
<evidence type="ECO:0000256" key="5">
    <source>
        <dbReference type="ARBA" id="ARBA00022448"/>
    </source>
</evidence>
<dbReference type="PANTHER" id="PTHR12431:SF14">
    <property type="entry name" value="LD15323P"/>
    <property type="match status" value="1"/>
</dbReference>
<dbReference type="CDD" id="cd16121">
    <property type="entry name" value="FERM_F1_SNX17"/>
    <property type="match status" value="1"/>
</dbReference>
<dbReference type="InterPro" id="IPR000159">
    <property type="entry name" value="RA_dom"/>
</dbReference>
<dbReference type="GO" id="GO:0035091">
    <property type="term" value="F:phosphatidylinositol binding"/>
    <property type="evidence" value="ECO:0007669"/>
    <property type="project" value="InterPro"/>
</dbReference>
<keyword evidence="11" id="KW-0968">Cytoplasmic vesicle</keyword>
<evidence type="ECO:0000259" key="14">
    <source>
        <dbReference type="PROSITE" id="PS50200"/>
    </source>
</evidence>
<dbReference type="InterPro" id="IPR040842">
    <property type="entry name" value="SNX17/31_FERM"/>
</dbReference>
<dbReference type="Gene3D" id="3.30.1520.10">
    <property type="entry name" value="Phox-like domain"/>
    <property type="match status" value="1"/>
</dbReference>
<dbReference type="InterPro" id="IPR036871">
    <property type="entry name" value="PX_dom_sf"/>
</dbReference>
<keyword evidence="8" id="KW-0653">Protein transport</keyword>
<reference evidence="15 16" key="1">
    <citation type="submission" date="2019-07" db="EMBL/GenBank/DDBJ databases">
        <title>Draft genome assembly of a fouling barnacle, Amphibalanus amphitrite (Darwin, 1854): The first reference genome for Thecostraca.</title>
        <authorList>
            <person name="Kim W."/>
        </authorList>
    </citation>
    <scope>NUCLEOTIDE SEQUENCE [LARGE SCALE GENOMIC DNA]</scope>
    <source>
        <strain evidence="15">SNU_AA5</strain>
        <tissue evidence="15">Soma without cirri and trophi</tissue>
    </source>
</reference>
<protein>
    <recommendedName>
        <fullName evidence="4">Sorting nexin-17</fullName>
    </recommendedName>
</protein>
<evidence type="ECO:0000256" key="8">
    <source>
        <dbReference type="ARBA" id="ARBA00022927"/>
    </source>
</evidence>
<dbReference type="AlphaFoldDB" id="A0A6A4V3S1"/>
<sequence>MHFTIPKAEELKDKNGAAFTGYTIHADGKLHCVVRYRQLSCLHDQLKRVFGARALPTFPPKKLLHLNSEEVEERRMLLERYLQLVSQDSKVFSSEVFNGFLVSAQLETQSAAPEQVTLDVYLLNNYRISVTASSTLQTDDVLEKTCQQINLPPRLTYYFGLFMMKKTEESYTIVRKLHDFEAPFISLRTAGHTPEHRIVLRKNYWDTSYDADLLEDTVGRNLLYVQTVSEVEWGWMSADTDTRARLTMLQAKGNKREYVALAQQLPFYGYMQFEPCTCDFPVAGTRARVSIGNKELNIRIPPGEGGARNTVREGSFKVTRMRCWRISSVEPVPAEAGGAGPSSAAAGPTGPQLELSFEYLMSRDQLQWVRLASPQAVLMSVCLQALVEELLRRRKGLGIPRPGEKVHNVNFNYLTRDGSLQHVNARSGAGDSEHVDCDSGISFRKLSNKLSQLNLVGRISLASNRTVENNAFDEIGDDEL</sequence>
<evidence type="ECO:0000256" key="4">
    <source>
        <dbReference type="ARBA" id="ARBA00015282"/>
    </source>
</evidence>
<dbReference type="GO" id="GO:0006886">
    <property type="term" value="P:intracellular protein transport"/>
    <property type="evidence" value="ECO:0007669"/>
    <property type="project" value="TreeGrafter"/>
</dbReference>
<dbReference type="Pfam" id="PF18116">
    <property type="entry name" value="SNX17_FERM_C"/>
    <property type="match status" value="1"/>
</dbReference>